<comment type="caution">
    <text evidence="1">The sequence shown here is derived from an EMBL/GenBank/DDBJ whole genome shotgun (WGS) entry which is preliminary data.</text>
</comment>
<dbReference type="AlphaFoldDB" id="A0A8K0GVJ7"/>
<proteinExistence type="predicted"/>
<dbReference type="Proteomes" id="UP000796880">
    <property type="component" value="Unassembled WGS sequence"/>
</dbReference>
<accession>A0A8K0GVJ7</accession>
<keyword evidence="2" id="KW-1185">Reference proteome</keyword>
<gene>
    <name evidence="1" type="ORF">FNV43_RR17638</name>
</gene>
<evidence type="ECO:0000313" key="2">
    <source>
        <dbReference type="Proteomes" id="UP000796880"/>
    </source>
</evidence>
<name>A0A8K0GVJ7_9ROSA</name>
<protein>
    <submittedName>
        <fullName evidence="1">Uncharacterized protein</fullName>
    </submittedName>
</protein>
<sequence>MDNSPIRFQLCVLQLGFRDFTGIVVGDWGTYVRLGRWDTLYRRPLLESHLVTVDVKLKPSFSIIVFLAFVLHDPVFPIFSFSWVSSVNISCVNLRYKHKKTPGTHIWCQVLRIISAFGV</sequence>
<reference evidence="1" key="1">
    <citation type="submission" date="2020-03" db="EMBL/GenBank/DDBJ databases">
        <title>A high-quality chromosome-level genome assembly of a woody plant with both climbing and erect habits, Rhamnella rubrinervis.</title>
        <authorList>
            <person name="Lu Z."/>
            <person name="Yang Y."/>
            <person name="Zhu X."/>
            <person name="Sun Y."/>
        </authorList>
    </citation>
    <scope>NUCLEOTIDE SEQUENCE</scope>
    <source>
        <strain evidence="1">BYM</strain>
        <tissue evidence="1">Leaf</tissue>
    </source>
</reference>
<organism evidence="1 2">
    <name type="scientific">Rhamnella rubrinervis</name>
    <dbReference type="NCBI Taxonomy" id="2594499"/>
    <lineage>
        <taxon>Eukaryota</taxon>
        <taxon>Viridiplantae</taxon>
        <taxon>Streptophyta</taxon>
        <taxon>Embryophyta</taxon>
        <taxon>Tracheophyta</taxon>
        <taxon>Spermatophyta</taxon>
        <taxon>Magnoliopsida</taxon>
        <taxon>eudicotyledons</taxon>
        <taxon>Gunneridae</taxon>
        <taxon>Pentapetalae</taxon>
        <taxon>rosids</taxon>
        <taxon>fabids</taxon>
        <taxon>Rosales</taxon>
        <taxon>Rhamnaceae</taxon>
        <taxon>rhamnoid group</taxon>
        <taxon>Rhamneae</taxon>
        <taxon>Rhamnella</taxon>
    </lineage>
</organism>
<dbReference type="EMBL" id="VOIH02000008">
    <property type="protein sequence ID" value="KAF3439361.1"/>
    <property type="molecule type" value="Genomic_DNA"/>
</dbReference>
<evidence type="ECO:0000313" key="1">
    <source>
        <dbReference type="EMBL" id="KAF3439361.1"/>
    </source>
</evidence>